<dbReference type="CDD" id="cd02570">
    <property type="entry name" value="PseudoU_synth_EcTruA"/>
    <property type="match status" value="1"/>
</dbReference>
<comment type="function">
    <text evidence="4">Formation of pseudouridine at positions 38, 39 and 40 in the anticodon stem and loop of transfer RNAs.</text>
</comment>
<reference evidence="9" key="2">
    <citation type="journal article" date="2021" name="PeerJ">
        <title>Extensive microbial diversity within the chicken gut microbiome revealed by metagenomics and culture.</title>
        <authorList>
            <person name="Gilroy R."/>
            <person name="Ravi A."/>
            <person name="Getino M."/>
            <person name="Pursley I."/>
            <person name="Horton D.L."/>
            <person name="Alikhan N.F."/>
            <person name="Baker D."/>
            <person name="Gharbi K."/>
            <person name="Hall N."/>
            <person name="Watson M."/>
            <person name="Adriaenssens E.M."/>
            <person name="Foster-Nyarko E."/>
            <person name="Jarju S."/>
            <person name="Secka A."/>
            <person name="Antonio M."/>
            <person name="Oren A."/>
            <person name="Chaudhuri R.R."/>
            <person name="La Ragione R."/>
            <person name="Hildebrand F."/>
            <person name="Pallen M.J."/>
        </authorList>
    </citation>
    <scope>NUCLEOTIDE SEQUENCE</scope>
    <source>
        <strain evidence="9">E3-2379</strain>
    </source>
</reference>
<evidence type="ECO:0000259" key="8">
    <source>
        <dbReference type="Pfam" id="PF01416"/>
    </source>
</evidence>
<keyword evidence="2 4" id="KW-0819">tRNA processing</keyword>
<dbReference type="InterPro" id="IPR020094">
    <property type="entry name" value="TruA/RsuA/RluB/E/F_N"/>
</dbReference>
<feature type="domain" description="Pseudouridine synthase I TruA alpha/beta" evidence="8">
    <location>
        <begin position="143"/>
        <end position="245"/>
    </location>
</feature>
<dbReference type="HAMAP" id="MF_00171">
    <property type="entry name" value="TruA"/>
    <property type="match status" value="1"/>
</dbReference>
<accession>A0A9D9I0T3</accession>
<evidence type="ECO:0000256" key="2">
    <source>
        <dbReference type="ARBA" id="ARBA00022694"/>
    </source>
</evidence>
<evidence type="ECO:0000256" key="1">
    <source>
        <dbReference type="ARBA" id="ARBA00009375"/>
    </source>
</evidence>
<keyword evidence="3 4" id="KW-0413">Isomerase</keyword>
<sequence length="263" mass="29622">MKRFKLVVAYDGSNYCGWQVQNNGKTIEGELNRCLSELLKEEIVVIGASRTDSGVHGRGNVAVFDSETRIPGEKISYALNQRLPDDIVIQSSCEVDKDFHPRYCNTIKTYEYKILNRKFPDPMYRLYADFIHYPLNIEAMQEAANYIVGEHDFKSFCSAGAQVKSTIRTVYSLDVTKDQDDIVRIRITGNGFLYNMVRIIVGTLTRVGLGNGKPEEVKDIMKACDRSKAGPTAPARGLSLIEIQYIEEENKTSMNSAHIEECG</sequence>
<dbReference type="PIRSF" id="PIRSF001430">
    <property type="entry name" value="tRNA_psdUrid_synth"/>
    <property type="match status" value="1"/>
</dbReference>
<dbReference type="AlphaFoldDB" id="A0A9D9I0T3"/>
<organism evidence="9 10">
    <name type="scientific">Candidatus Scybalomonas excrementavium</name>
    <dbReference type="NCBI Taxonomy" id="2840943"/>
    <lineage>
        <taxon>Bacteria</taxon>
        <taxon>Bacillati</taxon>
        <taxon>Bacillota</taxon>
        <taxon>Clostridia</taxon>
        <taxon>Lachnospirales</taxon>
        <taxon>Lachnospiraceae</taxon>
        <taxon>Lachnospiraceae incertae sedis</taxon>
        <taxon>Candidatus Scybalomonas</taxon>
    </lineage>
</organism>
<dbReference type="GO" id="GO:0003723">
    <property type="term" value="F:RNA binding"/>
    <property type="evidence" value="ECO:0007669"/>
    <property type="project" value="InterPro"/>
</dbReference>
<evidence type="ECO:0000256" key="4">
    <source>
        <dbReference type="HAMAP-Rule" id="MF_00171"/>
    </source>
</evidence>
<dbReference type="SUPFAM" id="SSF55120">
    <property type="entry name" value="Pseudouridine synthase"/>
    <property type="match status" value="1"/>
</dbReference>
<dbReference type="InterPro" id="IPR020097">
    <property type="entry name" value="PsdUridine_synth_TruA_a/b_dom"/>
</dbReference>
<evidence type="ECO:0000256" key="7">
    <source>
        <dbReference type="RuleBase" id="RU003792"/>
    </source>
</evidence>
<evidence type="ECO:0000256" key="6">
    <source>
        <dbReference type="PIRSR" id="PIRSR001430-2"/>
    </source>
</evidence>
<dbReference type="Gene3D" id="3.30.70.660">
    <property type="entry name" value="Pseudouridine synthase I, catalytic domain, C-terminal subdomain"/>
    <property type="match status" value="1"/>
</dbReference>
<dbReference type="InterPro" id="IPR001406">
    <property type="entry name" value="PsdUridine_synth_TruA"/>
</dbReference>
<evidence type="ECO:0000313" key="10">
    <source>
        <dbReference type="Proteomes" id="UP000823618"/>
    </source>
</evidence>
<dbReference type="EC" id="5.4.99.12" evidence="4"/>
<feature type="domain" description="Pseudouridine synthase I TruA alpha/beta" evidence="8">
    <location>
        <begin position="7"/>
        <end position="103"/>
    </location>
</feature>
<dbReference type="Proteomes" id="UP000823618">
    <property type="component" value="Unassembled WGS sequence"/>
</dbReference>
<dbReference type="InterPro" id="IPR020103">
    <property type="entry name" value="PsdUridine_synth_cat_dom_sf"/>
</dbReference>
<evidence type="ECO:0000313" key="9">
    <source>
        <dbReference type="EMBL" id="MBO8463164.1"/>
    </source>
</evidence>
<feature type="binding site" evidence="4 6">
    <location>
        <position position="110"/>
    </location>
    <ligand>
        <name>substrate</name>
    </ligand>
</feature>
<dbReference type="GO" id="GO:0031119">
    <property type="term" value="P:tRNA pseudouridine synthesis"/>
    <property type="evidence" value="ECO:0007669"/>
    <property type="project" value="UniProtKB-UniRule"/>
</dbReference>
<dbReference type="Gene3D" id="3.30.70.580">
    <property type="entry name" value="Pseudouridine synthase I, catalytic domain, N-terminal subdomain"/>
    <property type="match status" value="1"/>
</dbReference>
<evidence type="ECO:0000256" key="3">
    <source>
        <dbReference type="ARBA" id="ARBA00023235"/>
    </source>
</evidence>
<dbReference type="GO" id="GO:0160147">
    <property type="term" value="F:tRNA pseudouridine(38-40) synthase activity"/>
    <property type="evidence" value="ECO:0007669"/>
    <property type="project" value="UniProtKB-EC"/>
</dbReference>
<protein>
    <recommendedName>
        <fullName evidence="4">tRNA pseudouridine synthase A</fullName>
        <ecNumber evidence="4">5.4.99.12</ecNumber>
    </recommendedName>
    <alternativeName>
        <fullName evidence="4">tRNA pseudouridine(38-40) synthase</fullName>
    </alternativeName>
    <alternativeName>
        <fullName evidence="4">tRNA pseudouridylate synthase I</fullName>
    </alternativeName>
    <alternativeName>
        <fullName evidence="4">tRNA-uridine isomerase I</fullName>
    </alternativeName>
</protein>
<name>A0A9D9I0T3_9FIRM</name>
<comment type="caution">
    <text evidence="9">The sequence shown here is derived from an EMBL/GenBank/DDBJ whole genome shotgun (WGS) entry which is preliminary data.</text>
</comment>
<gene>
    <name evidence="4 9" type="primary">truA</name>
    <name evidence="9" type="ORF">IAC13_04450</name>
</gene>
<dbReference type="FunFam" id="3.30.70.580:FF:000001">
    <property type="entry name" value="tRNA pseudouridine synthase A"/>
    <property type="match status" value="1"/>
</dbReference>
<comment type="catalytic activity">
    <reaction evidence="4 7">
        <text>uridine(38/39/40) in tRNA = pseudouridine(38/39/40) in tRNA</text>
        <dbReference type="Rhea" id="RHEA:22376"/>
        <dbReference type="Rhea" id="RHEA-COMP:10085"/>
        <dbReference type="Rhea" id="RHEA-COMP:10087"/>
        <dbReference type="ChEBI" id="CHEBI:65314"/>
        <dbReference type="ChEBI" id="CHEBI:65315"/>
        <dbReference type="EC" id="5.4.99.12"/>
    </reaction>
</comment>
<comment type="similarity">
    <text evidence="1 4 7">Belongs to the tRNA pseudouridine synthase TruA family.</text>
</comment>
<evidence type="ECO:0000256" key="5">
    <source>
        <dbReference type="PIRSR" id="PIRSR001430-1"/>
    </source>
</evidence>
<comment type="caution">
    <text evidence="4">Lacks conserved residue(s) required for the propagation of feature annotation.</text>
</comment>
<reference evidence="9" key="1">
    <citation type="submission" date="2020-10" db="EMBL/GenBank/DDBJ databases">
        <authorList>
            <person name="Gilroy R."/>
        </authorList>
    </citation>
    <scope>NUCLEOTIDE SEQUENCE</scope>
    <source>
        <strain evidence="9">E3-2379</strain>
    </source>
</reference>
<dbReference type="NCBIfam" id="TIGR00071">
    <property type="entry name" value="hisT_truA"/>
    <property type="match status" value="1"/>
</dbReference>
<comment type="subunit">
    <text evidence="4">Homodimer.</text>
</comment>
<dbReference type="EMBL" id="JADIML010000127">
    <property type="protein sequence ID" value="MBO8463164.1"/>
    <property type="molecule type" value="Genomic_DNA"/>
</dbReference>
<feature type="active site" description="Nucleophile" evidence="4 5">
    <location>
        <position position="52"/>
    </location>
</feature>
<dbReference type="Pfam" id="PF01416">
    <property type="entry name" value="PseudoU_synth_1"/>
    <property type="match status" value="2"/>
</dbReference>
<dbReference type="PANTHER" id="PTHR11142:SF0">
    <property type="entry name" value="TRNA PSEUDOURIDINE SYNTHASE-LIKE 1"/>
    <property type="match status" value="1"/>
</dbReference>
<proteinExistence type="inferred from homology"/>
<dbReference type="PANTHER" id="PTHR11142">
    <property type="entry name" value="PSEUDOURIDYLATE SYNTHASE"/>
    <property type="match status" value="1"/>
</dbReference>
<dbReference type="InterPro" id="IPR020095">
    <property type="entry name" value="PsdUridine_synth_TruA_C"/>
</dbReference>